<evidence type="ECO:0008006" key="5">
    <source>
        <dbReference type="Google" id="ProtNLM"/>
    </source>
</evidence>
<evidence type="ECO:0000313" key="3">
    <source>
        <dbReference type="EMBL" id="OGE79252.1"/>
    </source>
</evidence>
<protein>
    <recommendedName>
        <fullName evidence="5">Glycosyltransferase</fullName>
    </recommendedName>
</protein>
<dbReference type="STRING" id="1817824.A2751_04650"/>
<evidence type="ECO:0000256" key="1">
    <source>
        <dbReference type="ARBA" id="ARBA00022676"/>
    </source>
</evidence>
<organism evidence="3 4">
    <name type="scientific">Candidatus Doudnabacteria bacterium RIFCSPHIGHO2_01_FULL_46_14</name>
    <dbReference type="NCBI Taxonomy" id="1817824"/>
    <lineage>
        <taxon>Bacteria</taxon>
        <taxon>Candidatus Doudnaibacteriota</taxon>
    </lineage>
</organism>
<dbReference type="Proteomes" id="UP000176864">
    <property type="component" value="Unassembled WGS sequence"/>
</dbReference>
<keyword evidence="2" id="KW-0808">Transferase</keyword>
<name>A0A1F5NP01_9BACT</name>
<dbReference type="CDD" id="cd06533">
    <property type="entry name" value="Glyco_transf_WecG_TagA"/>
    <property type="match status" value="1"/>
</dbReference>
<keyword evidence="1" id="KW-0328">Glycosyltransferase</keyword>
<reference evidence="3 4" key="1">
    <citation type="journal article" date="2016" name="Nat. Commun.">
        <title>Thousands of microbial genomes shed light on interconnected biogeochemical processes in an aquifer system.</title>
        <authorList>
            <person name="Anantharaman K."/>
            <person name="Brown C.T."/>
            <person name="Hug L.A."/>
            <person name="Sharon I."/>
            <person name="Castelle C.J."/>
            <person name="Probst A.J."/>
            <person name="Thomas B.C."/>
            <person name="Singh A."/>
            <person name="Wilkins M.J."/>
            <person name="Karaoz U."/>
            <person name="Brodie E.L."/>
            <person name="Williams K.H."/>
            <person name="Hubbard S.S."/>
            <person name="Banfield J.F."/>
        </authorList>
    </citation>
    <scope>NUCLEOTIDE SEQUENCE [LARGE SCALE GENOMIC DNA]</scope>
</reference>
<comment type="caution">
    <text evidence="3">The sequence shown here is derived from an EMBL/GenBank/DDBJ whole genome shotgun (WGS) entry which is preliminary data.</text>
</comment>
<evidence type="ECO:0000256" key="2">
    <source>
        <dbReference type="ARBA" id="ARBA00022679"/>
    </source>
</evidence>
<dbReference type="GO" id="GO:0016758">
    <property type="term" value="F:hexosyltransferase activity"/>
    <property type="evidence" value="ECO:0007669"/>
    <property type="project" value="TreeGrafter"/>
</dbReference>
<gene>
    <name evidence="3" type="ORF">A2751_04650</name>
</gene>
<dbReference type="Pfam" id="PF03808">
    <property type="entry name" value="Glyco_tran_WecG"/>
    <property type="match status" value="1"/>
</dbReference>
<accession>A0A1F5NP01</accession>
<dbReference type="PANTHER" id="PTHR34136:SF1">
    <property type="entry name" value="UDP-N-ACETYL-D-MANNOSAMINURONIC ACID TRANSFERASE"/>
    <property type="match status" value="1"/>
</dbReference>
<dbReference type="AlphaFoldDB" id="A0A1F5NP01"/>
<proteinExistence type="predicted"/>
<dbReference type="EMBL" id="MFEK01000006">
    <property type="protein sequence ID" value="OGE79252.1"/>
    <property type="molecule type" value="Genomic_DNA"/>
</dbReference>
<dbReference type="InterPro" id="IPR004629">
    <property type="entry name" value="WecG_TagA_CpsF"/>
</dbReference>
<dbReference type="PANTHER" id="PTHR34136">
    <property type="match status" value="1"/>
</dbReference>
<evidence type="ECO:0000313" key="4">
    <source>
        <dbReference type="Proteomes" id="UP000176864"/>
    </source>
</evidence>
<dbReference type="NCBIfam" id="TIGR00696">
    <property type="entry name" value="wecG_tagA_cpsF"/>
    <property type="match status" value="1"/>
</dbReference>
<sequence>MKIDVLGVGVNADTKNTIIFLIKKLLTEQQRIFIVTPYSEMIVRAQKDNGFRDILNSATFSLPDGIGVLWAAHYLSLFPSPVPGRDQGRGRKLLKLIASLLAIIFNPQSLRSPIPEKISGSDFIWDLTKLAVDRGHSVFLLGGFGNTADLAADKLKSKFPNLKIAGTFSPPKSSTSSPLRGEDKGGGDIIERINSSQADFLFVALGPVAQEKWIAENLPKLKVKLAIGLGGTFDYMASKVPLAPQIWRNLGLEWLWRLLTQPWRVVRVSKGVLGLIWYCVKARV</sequence>